<dbReference type="AlphaFoldDB" id="A0A2T0MCX9"/>
<evidence type="ECO:0008006" key="3">
    <source>
        <dbReference type="Google" id="ProtNLM"/>
    </source>
</evidence>
<dbReference type="OrthoDB" id="883593at2"/>
<dbReference type="Proteomes" id="UP000237640">
    <property type="component" value="Unassembled WGS sequence"/>
</dbReference>
<evidence type="ECO:0000313" key="2">
    <source>
        <dbReference type="Proteomes" id="UP000237640"/>
    </source>
</evidence>
<gene>
    <name evidence="1" type="ORF">CLV81_3759</name>
</gene>
<dbReference type="RefSeq" id="WP_106147138.1">
    <property type="nucleotide sequence ID" value="NZ_PVYX01000002.1"/>
</dbReference>
<comment type="caution">
    <text evidence="1">The sequence shown here is derived from an EMBL/GenBank/DDBJ whole genome shotgun (WGS) entry which is preliminary data.</text>
</comment>
<proteinExistence type="predicted"/>
<sequence>MKIHFEYILLCFLVLGAISCKTEQKAQVSQGYLRMIGDILPDTSLDDPEFLTCNGDDRVIQYFNTLEGFRYTGEKSSFVAEIKKFYKPIENAEGQSGYLRIRFIVNCKGETGRFRVLSSDLNYQEKEFDSAIVNQLLEVVKSLNGWQPLSHEGKPLDYYQYVIFKIEKGNISEILP</sequence>
<dbReference type="EMBL" id="PVYX01000002">
    <property type="protein sequence ID" value="PRX55350.1"/>
    <property type="molecule type" value="Genomic_DNA"/>
</dbReference>
<evidence type="ECO:0000313" key="1">
    <source>
        <dbReference type="EMBL" id="PRX55350.1"/>
    </source>
</evidence>
<name>A0A2T0MCX9_9FLAO</name>
<dbReference type="PROSITE" id="PS51257">
    <property type="entry name" value="PROKAR_LIPOPROTEIN"/>
    <property type="match status" value="1"/>
</dbReference>
<reference evidence="1 2" key="1">
    <citation type="submission" date="2018-03" db="EMBL/GenBank/DDBJ databases">
        <title>Genomic Encyclopedia of Archaeal and Bacterial Type Strains, Phase II (KMG-II): from individual species to whole genera.</title>
        <authorList>
            <person name="Goeker M."/>
        </authorList>
    </citation>
    <scope>NUCLEOTIDE SEQUENCE [LARGE SCALE GENOMIC DNA]</scope>
    <source>
        <strain evidence="1 2">DSM 25027</strain>
    </source>
</reference>
<keyword evidence="2" id="KW-1185">Reference proteome</keyword>
<accession>A0A2T0MCX9</accession>
<organism evidence="1 2">
    <name type="scientific">Flagellimonas meridianipacifica</name>
    <dbReference type="NCBI Taxonomy" id="1080225"/>
    <lineage>
        <taxon>Bacteria</taxon>
        <taxon>Pseudomonadati</taxon>
        <taxon>Bacteroidota</taxon>
        <taxon>Flavobacteriia</taxon>
        <taxon>Flavobacteriales</taxon>
        <taxon>Flavobacteriaceae</taxon>
        <taxon>Flagellimonas</taxon>
    </lineage>
</organism>
<protein>
    <recommendedName>
        <fullName evidence="3">TonB-like protein</fullName>
    </recommendedName>
</protein>